<evidence type="ECO:0000256" key="6">
    <source>
        <dbReference type="ARBA" id="ARBA00022840"/>
    </source>
</evidence>
<feature type="transmembrane region" description="Helical" evidence="10">
    <location>
        <begin position="385"/>
        <end position="411"/>
    </location>
</feature>
<dbReference type="Gene3D" id="1.10.510.10">
    <property type="entry name" value="Transferase(Phosphotransferase) domain 1"/>
    <property type="match status" value="1"/>
</dbReference>
<name>G5J1P7_CROWT</name>
<evidence type="ECO:0000256" key="5">
    <source>
        <dbReference type="ARBA" id="ARBA00022777"/>
    </source>
</evidence>
<evidence type="ECO:0000256" key="4">
    <source>
        <dbReference type="ARBA" id="ARBA00022741"/>
    </source>
</evidence>
<keyword evidence="10" id="KW-0812">Transmembrane</keyword>
<dbReference type="GeneID" id="88765231"/>
<dbReference type="GO" id="GO:0004674">
    <property type="term" value="F:protein serine/threonine kinase activity"/>
    <property type="evidence" value="ECO:0007669"/>
    <property type="project" value="UniProtKB-KW"/>
</dbReference>
<dbReference type="EC" id="2.7.11.1" evidence="1"/>
<evidence type="ECO:0000256" key="10">
    <source>
        <dbReference type="SAM" id="Phobius"/>
    </source>
</evidence>
<feature type="binding site" evidence="9">
    <location>
        <position position="39"/>
    </location>
    <ligand>
        <name>ATP</name>
        <dbReference type="ChEBI" id="CHEBI:30616"/>
    </ligand>
</feature>
<dbReference type="GO" id="GO:0005524">
    <property type="term" value="F:ATP binding"/>
    <property type="evidence" value="ECO:0007669"/>
    <property type="project" value="UniProtKB-UniRule"/>
</dbReference>
<organism evidence="12 13">
    <name type="scientific">Crocosphaera watsonii WH 0003</name>
    <dbReference type="NCBI Taxonomy" id="423471"/>
    <lineage>
        <taxon>Bacteria</taxon>
        <taxon>Bacillati</taxon>
        <taxon>Cyanobacteriota</taxon>
        <taxon>Cyanophyceae</taxon>
        <taxon>Oscillatoriophycideae</taxon>
        <taxon>Chroococcales</taxon>
        <taxon>Aphanothecaceae</taxon>
        <taxon>Crocosphaera</taxon>
    </lineage>
</organism>
<dbReference type="AlphaFoldDB" id="G5J1P7"/>
<keyword evidence="4 9" id="KW-0547">Nucleotide-binding</keyword>
<evidence type="ECO:0000313" key="12">
    <source>
        <dbReference type="EMBL" id="EHJ13891.1"/>
    </source>
</evidence>
<dbReference type="Pfam" id="PF00069">
    <property type="entry name" value="Pkinase"/>
    <property type="match status" value="1"/>
</dbReference>
<dbReference type="PANTHER" id="PTHR24363">
    <property type="entry name" value="SERINE/THREONINE PROTEIN KINASE"/>
    <property type="match status" value="1"/>
</dbReference>
<dbReference type="PROSITE" id="PS00107">
    <property type="entry name" value="PROTEIN_KINASE_ATP"/>
    <property type="match status" value="1"/>
</dbReference>
<dbReference type="Gene3D" id="3.30.200.20">
    <property type="entry name" value="Phosphorylase Kinase, domain 1"/>
    <property type="match status" value="1"/>
</dbReference>
<keyword evidence="10" id="KW-1133">Transmembrane helix</keyword>
<keyword evidence="5 12" id="KW-0418">Kinase</keyword>
<dbReference type="PROSITE" id="PS00108">
    <property type="entry name" value="PROTEIN_KINASE_ST"/>
    <property type="match status" value="1"/>
</dbReference>
<keyword evidence="10" id="KW-0472">Membrane</keyword>
<dbReference type="InterPro" id="IPR011009">
    <property type="entry name" value="Kinase-like_dom_sf"/>
</dbReference>
<dbReference type="PATRIC" id="fig|423471.3.peg.1327"/>
<accession>G5J1P7</accession>
<feature type="domain" description="Protein kinase" evidence="11">
    <location>
        <begin position="10"/>
        <end position="292"/>
    </location>
</feature>
<evidence type="ECO:0000256" key="3">
    <source>
        <dbReference type="ARBA" id="ARBA00022679"/>
    </source>
</evidence>
<evidence type="ECO:0000256" key="8">
    <source>
        <dbReference type="ARBA" id="ARBA00048679"/>
    </source>
</evidence>
<feature type="transmembrane region" description="Helical" evidence="10">
    <location>
        <begin position="355"/>
        <end position="373"/>
    </location>
</feature>
<evidence type="ECO:0000256" key="7">
    <source>
        <dbReference type="ARBA" id="ARBA00047899"/>
    </source>
</evidence>
<dbReference type="InterPro" id="IPR017441">
    <property type="entry name" value="Protein_kinase_ATP_BS"/>
</dbReference>
<dbReference type="SMART" id="SM00220">
    <property type="entry name" value="S_TKc"/>
    <property type="match status" value="1"/>
</dbReference>
<keyword evidence="3" id="KW-0808">Transferase</keyword>
<dbReference type="PROSITE" id="PS50011">
    <property type="entry name" value="PROTEIN_KINASE_DOM"/>
    <property type="match status" value="1"/>
</dbReference>
<dbReference type="CDD" id="cd14014">
    <property type="entry name" value="STKc_PknB_like"/>
    <property type="match status" value="1"/>
</dbReference>
<dbReference type="EMBL" id="AESD01000224">
    <property type="protein sequence ID" value="EHJ13891.1"/>
    <property type="molecule type" value="Genomic_DNA"/>
</dbReference>
<comment type="catalytic activity">
    <reaction evidence="7">
        <text>L-threonyl-[protein] + ATP = O-phospho-L-threonyl-[protein] + ADP + H(+)</text>
        <dbReference type="Rhea" id="RHEA:46608"/>
        <dbReference type="Rhea" id="RHEA-COMP:11060"/>
        <dbReference type="Rhea" id="RHEA-COMP:11605"/>
        <dbReference type="ChEBI" id="CHEBI:15378"/>
        <dbReference type="ChEBI" id="CHEBI:30013"/>
        <dbReference type="ChEBI" id="CHEBI:30616"/>
        <dbReference type="ChEBI" id="CHEBI:61977"/>
        <dbReference type="ChEBI" id="CHEBI:456216"/>
        <dbReference type="EC" id="2.7.11.1"/>
    </reaction>
</comment>
<reference evidence="12 13" key="1">
    <citation type="journal article" date="2011" name="Front. Microbiol.">
        <title>Two Strains of Crocosphaera watsonii with Highly Conserved Genomes are Distinguished by Strain-Specific Features.</title>
        <authorList>
            <person name="Bench S.R."/>
            <person name="Ilikchyan I.N."/>
            <person name="Tripp H.J."/>
            <person name="Zehr J.P."/>
        </authorList>
    </citation>
    <scope>NUCLEOTIDE SEQUENCE [LARGE SCALE GENOMIC DNA]</scope>
    <source>
        <strain evidence="12 13">WH 0003</strain>
    </source>
</reference>
<keyword evidence="6 9" id="KW-0067">ATP-binding</keyword>
<dbReference type="PANTHER" id="PTHR24363:SF0">
    <property type="entry name" value="SERINE_THREONINE KINASE LIKE DOMAIN CONTAINING 1"/>
    <property type="match status" value="1"/>
</dbReference>
<evidence type="ECO:0000256" key="2">
    <source>
        <dbReference type="ARBA" id="ARBA00022527"/>
    </source>
</evidence>
<feature type="transmembrane region" description="Helical" evidence="10">
    <location>
        <begin position="326"/>
        <end position="349"/>
    </location>
</feature>
<evidence type="ECO:0000313" key="13">
    <source>
        <dbReference type="Proteomes" id="UP000003477"/>
    </source>
</evidence>
<gene>
    <name evidence="12" type="ORF">CWATWH0003_1429</name>
</gene>
<dbReference type="InterPro" id="IPR008271">
    <property type="entry name" value="Ser/Thr_kinase_AS"/>
</dbReference>
<protein>
    <recommendedName>
        <fullName evidence="1">non-specific serine/threonine protein kinase</fullName>
        <ecNumber evidence="1">2.7.11.1</ecNumber>
    </recommendedName>
</protein>
<evidence type="ECO:0000256" key="1">
    <source>
        <dbReference type="ARBA" id="ARBA00012513"/>
    </source>
</evidence>
<keyword evidence="2" id="KW-0723">Serine/threonine-protein kinase</keyword>
<comment type="caution">
    <text evidence="12">The sequence shown here is derived from an EMBL/GenBank/DDBJ whole genome shotgun (WGS) entry which is preliminary data.</text>
</comment>
<dbReference type="InterPro" id="IPR000719">
    <property type="entry name" value="Prot_kinase_dom"/>
</dbReference>
<evidence type="ECO:0000256" key="9">
    <source>
        <dbReference type="PROSITE-ProRule" id="PRU10141"/>
    </source>
</evidence>
<dbReference type="Proteomes" id="UP000003477">
    <property type="component" value="Unassembled WGS sequence"/>
</dbReference>
<dbReference type="SUPFAM" id="SSF56112">
    <property type="entry name" value="Protein kinase-like (PK-like)"/>
    <property type="match status" value="1"/>
</dbReference>
<comment type="catalytic activity">
    <reaction evidence="8">
        <text>L-seryl-[protein] + ATP = O-phospho-L-seryl-[protein] + ADP + H(+)</text>
        <dbReference type="Rhea" id="RHEA:17989"/>
        <dbReference type="Rhea" id="RHEA-COMP:9863"/>
        <dbReference type="Rhea" id="RHEA-COMP:11604"/>
        <dbReference type="ChEBI" id="CHEBI:15378"/>
        <dbReference type="ChEBI" id="CHEBI:29999"/>
        <dbReference type="ChEBI" id="CHEBI:30616"/>
        <dbReference type="ChEBI" id="CHEBI:83421"/>
        <dbReference type="ChEBI" id="CHEBI:456216"/>
        <dbReference type="EC" id="2.7.11.1"/>
    </reaction>
</comment>
<proteinExistence type="predicted"/>
<sequence>MINSIIADRYKICDRLGEGGTAITYKAVDLNTSQEVAIKVLSLDHVDWKQADLFEKREVKTLREINHPRIPRYIDYFVSDNEDNFYFPLTSQKSLQYFVETEILLKHFYLVQELVKGKNLVEWRENINKVNEKEVQNIARQVLDILTYLQTLIPPVVHRDIKPQNLIYTENKQIFLVDFGAVPDQVAKTSYGTTFIGTKGYMAPEQGSGGKVSLATDLYGLGATLVYLLSGKNPSDLPLKRLKINFRKEIKVSSKFAQWLDVLLEFEPDNRFQNAEIALNVLEGKGKIKDYIKKNLGRPKYSSISLSKTKEKLTIKIPCALNRKRWNFTLGTLGISFYIIAFLILLIITISTYNIYWRIPIFIYAFLLLLQPFKKIKNVKIFKLVILAVSILPFLLNVNYSIIASFLILIIEALSGDFISKIIRNLLFDTQLKIKKNSVIFLQEKFSFILKQNRKLLFKETSLSKISKLLTTREKQWLTHEIERFFKD</sequence>
<evidence type="ECO:0000259" key="11">
    <source>
        <dbReference type="PROSITE" id="PS50011"/>
    </source>
</evidence>
<dbReference type="RefSeq" id="WP_007309866.1">
    <property type="nucleotide sequence ID" value="NZ_AESD01000224.1"/>
</dbReference>